<dbReference type="EMBL" id="ML978161">
    <property type="protein sequence ID" value="KAF2034333.1"/>
    <property type="molecule type" value="Genomic_DNA"/>
</dbReference>
<dbReference type="AlphaFoldDB" id="A0A9P4HH29"/>
<evidence type="ECO:0000313" key="3">
    <source>
        <dbReference type="Proteomes" id="UP000799777"/>
    </source>
</evidence>
<feature type="compositionally biased region" description="Basic and acidic residues" evidence="1">
    <location>
        <begin position="418"/>
        <end position="437"/>
    </location>
</feature>
<feature type="region of interest" description="Disordered" evidence="1">
    <location>
        <begin position="548"/>
        <end position="567"/>
    </location>
</feature>
<gene>
    <name evidence="2" type="ORF">EK21DRAFT_85380</name>
</gene>
<evidence type="ECO:0000313" key="2">
    <source>
        <dbReference type="EMBL" id="KAF2034333.1"/>
    </source>
</evidence>
<dbReference type="OrthoDB" id="3938867at2759"/>
<accession>A0A9P4HH29</accession>
<name>A0A9P4HH29_9PLEO</name>
<dbReference type="Proteomes" id="UP000799777">
    <property type="component" value="Unassembled WGS sequence"/>
</dbReference>
<comment type="caution">
    <text evidence="2">The sequence shown here is derived from an EMBL/GenBank/DDBJ whole genome shotgun (WGS) entry which is preliminary data.</text>
</comment>
<feature type="region of interest" description="Disordered" evidence="1">
    <location>
        <begin position="418"/>
        <end position="438"/>
    </location>
</feature>
<keyword evidence="3" id="KW-1185">Reference proteome</keyword>
<reference evidence="2" key="1">
    <citation type="journal article" date="2020" name="Stud. Mycol.">
        <title>101 Dothideomycetes genomes: a test case for predicting lifestyles and emergence of pathogens.</title>
        <authorList>
            <person name="Haridas S."/>
            <person name="Albert R."/>
            <person name="Binder M."/>
            <person name="Bloem J."/>
            <person name="Labutti K."/>
            <person name="Salamov A."/>
            <person name="Andreopoulos B."/>
            <person name="Baker S."/>
            <person name="Barry K."/>
            <person name="Bills G."/>
            <person name="Bluhm B."/>
            <person name="Cannon C."/>
            <person name="Castanera R."/>
            <person name="Culley D."/>
            <person name="Daum C."/>
            <person name="Ezra D."/>
            <person name="Gonzalez J."/>
            <person name="Henrissat B."/>
            <person name="Kuo A."/>
            <person name="Liang C."/>
            <person name="Lipzen A."/>
            <person name="Lutzoni F."/>
            <person name="Magnuson J."/>
            <person name="Mondo S."/>
            <person name="Nolan M."/>
            <person name="Ohm R."/>
            <person name="Pangilinan J."/>
            <person name="Park H.-J."/>
            <person name="Ramirez L."/>
            <person name="Alfaro M."/>
            <person name="Sun H."/>
            <person name="Tritt A."/>
            <person name="Yoshinaga Y."/>
            <person name="Zwiers L.-H."/>
            <person name="Turgeon B."/>
            <person name="Goodwin S."/>
            <person name="Spatafora J."/>
            <person name="Crous P."/>
            <person name="Grigoriev I."/>
        </authorList>
    </citation>
    <scope>NUCLEOTIDE SEQUENCE</scope>
    <source>
        <strain evidence="2">CBS 110217</strain>
    </source>
</reference>
<organism evidence="2 3">
    <name type="scientific">Setomelanomma holmii</name>
    <dbReference type="NCBI Taxonomy" id="210430"/>
    <lineage>
        <taxon>Eukaryota</taxon>
        <taxon>Fungi</taxon>
        <taxon>Dikarya</taxon>
        <taxon>Ascomycota</taxon>
        <taxon>Pezizomycotina</taxon>
        <taxon>Dothideomycetes</taxon>
        <taxon>Pleosporomycetidae</taxon>
        <taxon>Pleosporales</taxon>
        <taxon>Pleosporineae</taxon>
        <taxon>Phaeosphaeriaceae</taxon>
        <taxon>Setomelanomma</taxon>
    </lineage>
</organism>
<evidence type="ECO:0000256" key="1">
    <source>
        <dbReference type="SAM" id="MobiDB-lite"/>
    </source>
</evidence>
<proteinExistence type="predicted"/>
<sequence>MTLAAMTSAFAPLLYRMSVHLKLISHFRVHLSSRSSTSSNVDDITRLTGRAQLRLPFGGVDWLLSASQEQCRRRIKMNTDRNHRDSYPSGLGNTLVSMIPSDPTRYHEWLKKKRAEYAKAEARLINNYLYVSTQRARSGTQIPLSVIGLENLHDVPAYVGPPEYDLFIEWVYVIDLDQEKFYVSDDAYFHLPMLSTAGQWEDLLEEAMHHHRAACIQMDLGWATMAPTAKEMPKSVITDGLILREEIVNNASQSYHDLNVTKVRPKQENDLVKRPIVALAKEIFEATCDEFSKQLWSAQYASSTSDVLSREAAFLLISIYSASTSLLRMGTLVHQTETTMAAHFSLFRTPAKSTANPEFASSMFSGYHLGKQSLGSSISYNLYWLEGVLIVLNRNLTTEMGIQHAIVQAVEEGRKEISTANEQEDHGSSEEAEHEQCNTEAADAFDTSLASNSSIWVENKEVDSLLAIAQLFEATTREQHNLNVMGHQGIFPNEIYENIITYVEPVTRLACLTVSPAFWLPIVGRADNTASFVPEYGLAFAEFPCDDSSTKPDSHGPNEEVSRTETKHLTSAEVDSEYDRVFNRGYIDRPEGDSPASPKHDYTICERLLPSQDIVASSGDVMGLYSAVFFFPLKIFGCLSGMRKDHWRSKARDDIPIVSADTCTYLGVRGLYPSLEYGLAWAKQPCEDTSEGWQQAIHEATVYATTAFMRYMHDAWVGDREISDHDFAIVIMIGNRCRFFHQRDATLRGEIAPISTFPEVADMAQNPHRRCVQDTECDLWVAAGIPVDEIRARTRAGWEPNFGERPLIVHHQTDRSALIEAFTWVQKIAKSRAEEEQIRF</sequence>
<protein>
    <submittedName>
        <fullName evidence="2">Uncharacterized protein</fullName>
    </submittedName>
</protein>